<accession>A0A4V6EU83</accession>
<feature type="region of interest" description="Disordered" evidence="6">
    <location>
        <begin position="183"/>
        <end position="287"/>
    </location>
</feature>
<evidence type="ECO:0000256" key="2">
    <source>
        <dbReference type="ARBA" id="ARBA00008803"/>
    </source>
</evidence>
<feature type="compositionally biased region" description="Basic and acidic residues" evidence="6">
    <location>
        <begin position="34"/>
        <end position="51"/>
    </location>
</feature>
<dbReference type="PANTHER" id="PTHR13317:SF4">
    <property type="entry name" value="TRANSMEMBRANE ANTERIOR POSTERIOR TRANSFORMATION PROTEIN 1 HOMOLOG"/>
    <property type="match status" value="1"/>
</dbReference>
<dbReference type="InterPro" id="IPR008010">
    <property type="entry name" value="Tatp1"/>
</dbReference>
<feature type="compositionally biased region" description="Polar residues" evidence="6">
    <location>
        <begin position="22"/>
        <end position="33"/>
    </location>
</feature>
<dbReference type="RefSeq" id="XP_029740474.1">
    <property type="nucleotide sequence ID" value="XM_029883076.1"/>
</dbReference>
<dbReference type="OrthoDB" id="29023at2759"/>
<evidence type="ECO:0000313" key="9">
    <source>
        <dbReference type="Proteomes" id="UP000306050"/>
    </source>
</evidence>
<evidence type="ECO:0000256" key="5">
    <source>
        <dbReference type="ARBA" id="ARBA00023136"/>
    </source>
</evidence>
<feature type="region of interest" description="Disordered" evidence="6">
    <location>
        <begin position="917"/>
        <end position="938"/>
    </location>
</feature>
<evidence type="ECO:0000256" key="1">
    <source>
        <dbReference type="ARBA" id="ARBA00004141"/>
    </source>
</evidence>
<feature type="region of interest" description="Disordered" evidence="6">
    <location>
        <begin position="1"/>
        <end position="117"/>
    </location>
</feature>
<organism evidence="8 9">
    <name type="scientific">Sporisorium graminicola</name>
    <dbReference type="NCBI Taxonomy" id="280036"/>
    <lineage>
        <taxon>Eukaryota</taxon>
        <taxon>Fungi</taxon>
        <taxon>Dikarya</taxon>
        <taxon>Basidiomycota</taxon>
        <taxon>Ustilaginomycotina</taxon>
        <taxon>Ustilaginomycetes</taxon>
        <taxon>Ustilaginales</taxon>
        <taxon>Ustilaginaceae</taxon>
        <taxon>Sporisorium</taxon>
    </lineage>
</organism>
<keyword evidence="3 7" id="KW-0812">Transmembrane</keyword>
<comment type="subcellular location">
    <subcellularLocation>
        <location evidence="1">Membrane</location>
        <topology evidence="1">Multi-pass membrane protein</topology>
    </subcellularLocation>
</comment>
<keyword evidence="4 7" id="KW-1133">Transmembrane helix</keyword>
<dbReference type="Proteomes" id="UP000306050">
    <property type="component" value="Chromosome SGRAM_15"/>
</dbReference>
<evidence type="ECO:0008006" key="10">
    <source>
        <dbReference type="Google" id="ProtNLM"/>
    </source>
</evidence>
<keyword evidence="5 7" id="KW-0472">Membrane</keyword>
<feature type="transmembrane region" description="Helical" evidence="7">
    <location>
        <begin position="486"/>
        <end position="507"/>
    </location>
</feature>
<comment type="caution">
    <text evidence="8">The sequence shown here is derived from an EMBL/GenBank/DDBJ whole genome shotgun (WGS) entry which is preliminary data.</text>
</comment>
<comment type="similarity">
    <text evidence="2">Belongs to the TAPT1 family.</text>
</comment>
<feature type="transmembrane region" description="Helical" evidence="7">
    <location>
        <begin position="880"/>
        <end position="899"/>
    </location>
</feature>
<feature type="compositionally biased region" description="Basic and acidic residues" evidence="6">
    <location>
        <begin position="215"/>
        <end position="259"/>
    </location>
</feature>
<name>A0A4V6EU83_9BASI</name>
<reference evidence="8 9" key="1">
    <citation type="submission" date="2019-05" db="EMBL/GenBank/DDBJ databases">
        <title>Sporisorium graminicola CBS 10092 draft sequencing and annotation.</title>
        <authorList>
            <person name="Solano-Gonzalez S."/>
            <person name="Caddick M.X."/>
            <person name="Darby A."/>
        </authorList>
    </citation>
    <scope>NUCLEOTIDE SEQUENCE [LARGE SCALE GENOMIC DNA]</scope>
    <source>
        <strain evidence="8 9">CBS 10092</strain>
    </source>
</reference>
<proteinExistence type="inferred from homology"/>
<keyword evidence="9" id="KW-1185">Reference proteome</keyword>
<feature type="transmembrane region" description="Helical" evidence="7">
    <location>
        <begin position="615"/>
        <end position="641"/>
    </location>
</feature>
<dbReference type="AlphaFoldDB" id="A0A4V6EU83"/>
<feature type="transmembrane region" description="Helical" evidence="7">
    <location>
        <begin position="807"/>
        <end position="826"/>
    </location>
</feature>
<dbReference type="KEGG" id="sgra:EX895_002477"/>
<sequence>MKAEDLSGTPLPAPGASLGASRDTSSASTGNRPESSRHSRLSRETLRREAGLGDSLLLSSTPPSPSKLGDDTKIDDFELPATDALLRAHSRESTVGPADIPRNNEDASTPADDDDDVWEDEEDSILMDEHGNLVYEGPAYEDSASDFSDDADAEELKLHRRAYREATQQYRKSRRALLLSGLSSFASSPSSEDLDTISPIERDHASASPPASLYDTERDTHPHDSYYQPHHAERIDSINARERANGLRYDLDSGNEVKDNASPNANSNGTHSSNSVTVKQEPPDSFEKSQTFAVGKEAWSTQKCSITDQKAPNGQTLRSQTDATAADKLVRPLLSPRAKSSPLSDTALFTPSPARGPVDLDQHGLRHRRSHRDLAPSPLILENELVEPVEAFMTPRLSLATLHEDTMYNQPLNQEPPISTQQEQANKDVLSSPDVAASPSRQDNTPFSLWDYLKEEVLATDFDATQEMKWERVTNFISIPFWMEKIIMFGFVVCLDSFLYTFTILPLRFGVAMWTWLGNSARWILGGQKRYLHSSHKCDILKMLLIVLSCVILSRITDASKMYHSVRGQDVVKLSVIFNVLEIADRLCCSFGQDLLDSLFSRSTLARRKNGKQPYLRPIGFFCLSLCYVLAHTLVLFYQLVTLNVAINSYDNALLTLLLSNQFVEIKSSVFKKFEKENVFQMTCADIVERFQLTFMLSAIGLRNLIELSGGSLEPSASPLPASFTVFPSLSLLETVLTPVCIVLASECIVDWLKHAFITKFNHIRPAVYGRFMDVLCRDLVVGGPSTKESSRKHTFVDQSPIISRRLGFAALPLACLLVRLILQIIGMIGDDSHIDECIAPVSPRISETGWIGIVARKFGANDIDNDWVRALDLFVRGSAWALTLVIAWAFLVAIKLLLGTNLISFASRRYATMHERENEENLNARDRAPIGTNKDERSYDKSLGQFIDRPDDDAIQIKLDGTHVMPAGKERDKAQHKTKKENSLMEVSRYNMVRSRIW</sequence>
<feature type="compositionally biased region" description="Polar residues" evidence="6">
    <location>
        <begin position="261"/>
        <end position="278"/>
    </location>
</feature>
<dbReference type="GO" id="GO:0005789">
    <property type="term" value="C:endoplasmic reticulum membrane"/>
    <property type="evidence" value="ECO:0007669"/>
    <property type="project" value="TreeGrafter"/>
</dbReference>
<feature type="compositionally biased region" description="Low complexity" evidence="6">
    <location>
        <begin position="52"/>
        <end position="61"/>
    </location>
</feature>
<evidence type="ECO:0000256" key="3">
    <source>
        <dbReference type="ARBA" id="ARBA00022692"/>
    </source>
</evidence>
<protein>
    <recommendedName>
        <fullName evidence="10">DUF747 family protein</fullName>
    </recommendedName>
</protein>
<evidence type="ECO:0000313" key="8">
    <source>
        <dbReference type="EMBL" id="TKY88489.1"/>
    </source>
</evidence>
<gene>
    <name evidence="8" type="ORF">EX895_002477</name>
</gene>
<evidence type="ECO:0000256" key="6">
    <source>
        <dbReference type="SAM" id="MobiDB-lite"/>
    </source>
</evidence>
<feature type="region of interest" description="Disordered" evidence="6">
    <location>
        <begin position="409"/>
        <end position="442"/>
    </location>
</feature>
<evidence type="ECO:0000256" key="7">
    <source>
        <dbReference type="SAM" id="Phobius"/>
    </source>
</evidence>
<dbReference type="PANTHER" id="PTHR13317">
    <property type="entry name" value="TRANSMEMBRANE ANTERIOR POSTERIOR TRANSFORMATION PROTEIN 1 HOMOLOG"/>
    <property type="match status" value="1"/>
</dbReference>
<dbReference type="GeneID" id="40725372"/>
<feature type="region of interest" description="Disordered" evidence="6">
    <location>
        <begin position="334"/>
        <end position="371"/>
    </location>
</feature>
<dbReference type="EMBL" id="SRRM01000008">
    <property type="protein sequence ID" value="TKY88489.1"/>
    <property type="molecule type" value="Genomic_DNA"/>
</dbReference>
<evidence type="ECO:0000256" key="4">
    <source>
        <dbReference type="ARBA" id="ARBA00022989"/>
    </source>
</evidence>
<feature type="compositionally biased region" description="Polar residues" evidence="6">
    <location>
        <begin position="409"/>
        <end position="424"/>
    </location>
</feature>
<dbReference type="Pfam" id="PF05346">
    <property type="entry name" value="DUF747"/>
    <property type="match status" value="1"/>
</dbReference>